<organism evidence="1 2">
    <name type="scientific">Cryomyces minteri</name>
    <dbReference type="NCBI Taxonomy" id="331657"/>
    <lineage>
        <taxon>Eukaryota</taxon>
        <taxon>Fungi</taxon>
        <taxon>Dikarya</taxon>
        <taxon>Ascomycota</taxon>
        <taxon>Pezizomycotina</taxon>
        <taxon>Dothideomycetes</taxon>
        <taxon>Dothideomycetes incertae sedis</taxon>
        <taxon>Cryomyces</taxon>
    </lineage>
</organism>
<dbReference type="Proteomes" id="UP000308768">
    <property type="component" value="Unassembled WGS sequence"/>
</dbReference>
<evidence type="ECO:0000313" key="1">
    <source>
        <dbReference type="EMBL" id="TKA66390.1"/>
    </source>
</evidence>
<proteinExistence type="predicted"/>
<accession>A0A4U0WSB7</accession>
<comment type="caution">
    <text evidence="1">The sequence shown here is derived from an EMBL/GenBank/DDBJ whole genome shotgun (WGS) entry which is preliminary data.</text>
</comment>
<dbReference type="EMBL" id="NAJN01001027">
    <property type="protein sequence ID" value="TKA66390.1"/>
    <property type="molecule type" value="Genomic_DNA"/>
</dbReference>
<reference evidence="1 2" key="1">
    <citation type="submission" date="2017-03" db="EMBL/GenBank/DDBJ databases">
        <title>Genomes of endolithic fungi from Antarctica.</title>
        <authorList>
            <person name="Coleine C."/>
            <person name="Masonjones S."/>
            <person name="Stajich J.E."/>
        </authorList>
    </citation>
    <scope>NUCLEOTIDE SEQUENCE [LARGE SCALE GENOMIC DNA]</scope>
    <source>
        <strain evidence="1 2">CCFEE 5187</strain>
    </source>
</reference>
<gene>
    <name evidence="1" type="ORF">B0A49_05817</name>
</gene>
<keyword evidence="2" id="KW-1185">Reference proteome</keyword>
<dbReference type="AlphaFoldDB" id="A0A4U0WSB7"/>
<sequence length="110" mass="12322">MMQQTRAYFIDRLAAMDANVQVVKLEFEAELKKVGCHYIDCTASPDDIKSIANAREAQMEHGAKVAKHVEACAPRRHHDDDDETAPGILRFMTKGQAKHLMEQQKKKGGA</sequence>
<evidence type="ECO:0000313" key="2">
    <source>
        <dbReference type="Proteomes" id="UP000308768"/>
    </source>
</evidence>
<name>A0A4U0WSB7_9PEZI</name>
<protein>
    <submittedName>
        <fullName evidence="1">Uncharacterized protein</fullName>
    </submittedName>
</protein>